<dbReference type="PATRIC" id="fig|1276257.3.peg.915"/>
<protein>
    <recommendedName>
        <fullName evidence="4">Lipoprotein</fullName>
    </recommendedName>
</protein>
<dbReference type="RefSeq" id="WP_025251434.1">
    <property type="nucleotide sequence ID" value="NZ_CP006934.1"/>
</dbReference>
<proteinExistence type="predicted"/>
<dbReference type="HOGENOM" id="CLU_032639_0_0_14"/>
<reference evidence="2 3" key="1">
    <citation type="journal article" date="2014" name="Genome Biol. Evol.">
        <title>Molecular evolution of the substrate utilization strategies and putative virulence factors in mosquito-associated Spiroplasma species.</title>
        <authorList>
            <person name="Chang T.H."/>
            <person name="Lo W.S."/>
            <person name="Ku C."/>
            <person name="Chen L.L."/>
            <person name="Kuo C.H."/>
        </authorList>
    </citation>
    <scope>NUCLEOTIDE SEQUENCE [LARGE SCALE GENOMIC DNA]</scope>
    <source>
        <strain evidence="2">Ar-1343</strain>
    </source>
</reference>
<dbReference type="KEGG" id="ssab:SSABA_v1c08990"/>
<evidence type="ECO:0000256" key="1">
    <source>
        <dbReference type="SAM" id="SignalP"/>
    </source>
</evidence>
<dbReference type="Proteomes" id="UP000019265">
    <property type="component" value="Chromosome"/>
</dbReference>
<dbReference type="NCBIfam" id="NF038029">
    <property type="entry name" value="LP_plasma"/>
    <property type="match status" value="1"/>
</dbReference>
<feature type="signal peptide" evidence="1">
    <location>
        <begin position="1"/>
        <end position="23"/>
    </location>
</feature>
<evidence type="ECO:0000313" key="2">
    <source>
        <dbReference type="EMBL" id="AHI54298.1"/>
    </source>
</evidence>
<dbReference type="PROSITE" id="PS51257">
    <property type="entry name" value="PROKAR_LIPOPROTEIN"/>
    <property type="match status" value="1"/>
</dbReference>
<organism evidence="2 3">
    <name type="scientific">Spiroplasma sabaudiense Ar-1343</name>
    <dbReference type="NCBI Taxonomy" id="1276257"/>
    <lineage>
        <taxon>Bacteria</taxon>
        <taxon>Bacillati</taxon>
        <taxon>Mycoplasmatota</taxon>
        <taxon>Mollicutes</taxon>
        <taxon>Entomoplasmatales</taxon>
        <taxon>Spiroplasmataceae</taxon>
        <taxon>Spiroplasma</taxon>
    </lineage>
</organism>
<dbReference type="InterPro" id="IPR054816">
    <property type="entry name" value="Lipoprotein_mollicutes-type_CS"/>
</dbReference>
<feature type="chain" id="PRO_5004875732" description="Lipoprotein" evidence="1">
    <location>
        <begin position="24"/>
        <end position="610"/>
    </location>
</feature>
<keyword evidence="3" id="KW-1185">Reference proteome</keyword>
<dbReference type="AlphaFoldDB" id="W6AAV7"/>
<evidence type="ECO:0000313" key="3">
    <source>
        <dbReference type="Proteomes" id="UP000019265"/>
    </source>
</evidence>
<sequence length="610" mass="69071">MKKLLSILAATTMVVSAPLSVVACGDGTGDVLDPNWDFNTANNALMGILSSIYQENLAEDFSDYFFTNDEDIQSKKLFDNISLELLKKELDGKDSKIVDVKSDNFKKMASDLEKLPNKDKLTKDTNNKVVKNVNYKQLLVNGNQNPFETSEIKVASIQLYKLDEDVCSMQFRTESTYQTVDASGDVAYNNVKYNGSITIFSEKATADRMNAMAKDVERRVQTPTWANSFSIKSDSGDLLEASKLIDQSTEIKNNFEKLGKETIDSNTDWKDYTFDNKKMKAESNLDRFIAPIPGRTWGDTTGMWNEWGANPSDAGIENKFNQIMRNGSKSEIDEFIKFYMAQKEEDLTSLFGKDIAIRPEMSTVPSTLKYIESGFNRFINPFSNTGGSINDVREIAWEIRIDESTDYASNTDKYLLGVHEANVSGLSISYESKITSGKTVSIELPTQKIAVKQNVTRDLKEVLEDYFRAQIALMRKINGFSDNNSSVTKRIISLPRSIRDDIKTNAYYDAQEVFQAIYDDARESIVKDNPEYNKHLHGFYFGPGKYVHVKSDWSFSLAAGDKSEYDIKYINPRSYFYSKGEEPFTSNQWGSIRLAFNFGAIKNGSWSFRN</sequence>
<keyword evidence="1" id="KW-0732">Signal</keyword>
<accession>W6AAV7</accession>
<evidence type="ECO:0008006" key="4">
    <source>
        <dbReference type="Google" id="ProtNLM"/>
    </source>
</evidence>
<dbReference type="EMBL" id="CP006934">
    <property type="protein sequence ID" value="AHI54298.1"/>
    <property type="molecule type" value="Genomic_DNA"/>
</dbReference>
<gene>
    <name evidence="2" type="ORF">SSABA_v1c08990</name>
</gene>
<name>W6AAV7_9MOLU</name>
<dbReference type="OrthoDB" id="388278at2"/>